<evidence type="ECO:0000256" key="4">
    <source>
        <dbReference type="RuleBase" id="RU000612"/>
    </source>
</evidence>
<dbReference type="GO" id="GO:0048029">
    <property type="term" value="F:monosaccharide binding"/>
    <property type="evidence" value="ECO:0007669"/>
    <property type="project" value="TreeGrafter"/>
</dbReference>
<dbReference type="UniPathway" id="UPA00109">
    <property type="reaction ID" value="UER00181"/>
</dbReference>
<dbReference type="EC" id="5.3.1.9" evidence="4"/>
<accession>A0A1F7I602</accession>
<keyword evidence="3 4" id="KW-0413">Isomerase</keyword>
<evidence type="ECO:0000313" key="5">
    <source>
        <dbReference type="EMBL" id="OGK38790.1"/>
    </source>
</evidence>
<dbReference type="InterPro" id="IPR001672">
    <property type="entry name" value="G6P_Isomerase"/>
</dbReference>
<dbReference type="GO" id="GO:0006096">
    <property type="term" value="P:glycolytic process"/>
    <property type="evidence" value="ECO:0007669"/>
    <property type="project" value="UniProtKB-UniPathway"/>
</dbReference>
<proteinExistence type="inferred from homology"/>
<dbReference type="PRINTS" id="PR00662">
    <property type="entry name" value="G6PISOMERASE"/>
</dbReference>
<comment type="pathway">
    <text evidence="4">Carbohydrate degradation; glycolysis; D-glyceraldehyde 3-phosphate and glycerone phosphate from D-glucose: step 2/4.</text>
</comment>
<dbReference type="GO" id="GO:0005829">
    <property type="term" value="C:cytosol"/>
    <property type="evidence" value="ECO:0007669"/>
    <property type="project" value="TreeGrafter"/>
</dbReference>
<comment type="caution">
    <text evidence="5">The sequence shown here is derived from an EMBL/GenBank/DDBJ whole genome shotgun (WGS) entry which is preliminary data.</text>
</comment>
<dbReference type="Proteomes" id="UP000176803">
    <property type="component" value="Unassembled WGS sequence"/>
</dbReference>
<keyword evidence="2 4" id="KW-0324">Glycolysis</keyword>
<keyword evidence="1 4" id="KW-0312">Gluconeogenesis</keyword>
<protein>
    <recommendedName>
        <fullName evidence="4">Glucose-6-phosphate isomerase</fullName>
        <ecNumber evidence="4">5.3.1.9</ecNumber>
    </recommendedName>
</protein>
<dbReference type="Pfam" id="PF00342">
    <property type="entry name" value="PGI"/>
    <property type="match status" value="1"/>
</dbReference>
<dbReference type="EMBL" id="MGAC01000001">
    <property type="protein sequence ID" value="OGK38790.1"/>
    <property type="molecule type" value="Genomic_DNA"/>
</dbReference>
<dbReference type="PANTHER" id="PTHR11469:SF1">
    <property type="entry name" value="GLUCOSE-6-PHOSPHATE ISOMERASE"/>
    <property type="match status" value="1"/>
</dbReference>
<dbReference type="SUPFAM" id="SSF53697">
    <property type="entry name" value="SIS domain"/>
    <property type="match status" value="1"/>
</dbReference>
<dbReference type="PROSITE" id="PS51463">
    <property type="entry name" value="P_GLUCOSE_ISOMERASE_3"/>
    <property type="match status" value="1"/>
</dbReference>
<reference evidence="5 6" key="1">
    <citation type="journal article" date="2016" name="Nat. Commun.">
        <title>Thousands of microbial genomes shed light on interconnected biogeochemical processes in an aquifer system.</title>
        <authorList>
            <person name="Anantharaman K."/>
            <person name="Brown C.T."/>
            <person name="Hug L.A."/>
            <person name="Sharon I."/>
            <person name="Castelle C.J."/>
            <person name="Probst A.J."/>
            <person name="Thomas B.C."/>
            <person name="Singh A."/>
            <person name="Wilkins M.J."/>
            <person name="Karaoz U."/>
            <person name="Brodie E.L."/>
            <person name="Williams K.H."/>
            <person name="Hubbard S.S."/>
            <person name="Banfield J.F."/>
        </authorList>
    </citation>
    <scope>NUCLEOTIDE SEQUENCE [LARGE SCALE GENOMIC DNA]</scope>
</reference>
<sequence>MKFFYNRSLLSENKIQKTAESLLPYIKHLQLVADKAGYADVESTINLPTDKKMLQEIIAMAKQKATPKLKYFIDIAIGASDLGAKAWYDAFWGFYDLLQPERFPKTIFLETPDEELLTKTIRLLTSLKSKEEFLINAVSKSGGTPETVVNLEVILDALKKRFGDVNDRLIISAGTDTPMFKLAKEKKLPLLEMVKNVGGRYSVFSSQGLLAAAVTGLDMQALCQGAVAMRQKCLDPDLLKNPAALSASIIFQHYQSGKNISDTFIFLPQLETLGKWYRQLMGESVGKEYDLAGKKVRQGITPTISIGSTDLHSVGQLYLGGPRNRISTFVWGENKKYEATIPQEMEFPVLDAVAGKSTHTFIRAVIEGVKIAYQKQQLPYMEVVLDTVSEYSIGEFMQFKMIEMMYLGKLMNVNAFDQPNVELYKKETRRILKST</sequence>
<dbReference type="AlphaFoldDB" id="A0A1F7I602"/>
<dbReference type="InterPro" id="IPR046348">
    <property type="entry name" value="SIS_dom_sf"/>
</dbReference>
<evidence type="ECO:0000256" key="3">
    <source>
        <dbReference type="ARBA" id="ARBA00023235"/>
    </source>
</evidence>
<dbReference type="GO" id="GO:0097367">
    <property type="term" value="F:carbohydrate derivative binding"/>
    <property type="evidence" value="ECO:0007669"/>
    <property type="project" value="InterPro"/>
</dbReference>
<evidence type="ECO:0000256" key="2">
    <source>
        <dbReference type="ARBA" id="ARBA00023152"/>
    </source>
</evidence>
<dbReference type="GO" id="GO:0006094">
    <property type="term" value="P:gluconeogenesis"/>
    <property type="evidence" value="ECO:0007669"/>
    <property type="project" value="UniProtKB-KW"/>
</dbReference>
<dbReference type="Gene3D" id="3.40.50.10490">
    <property type="entry name" value="Glucose-6-phosphate isomerase like protein, domain 1"/>
    <property type="match status" value="2"/>
</dbReference>
<organism evidence="5 6">
    <name type="scientific">Candidatus Roizmanbacteria bacterium RIFCSPHIGHO2_12_FULL_41_11</name>
    <dbReference type="NCBI Taxonomy" id="1802052"/>
    <lineage>
        <taxon>Bacteria</taxon>
        <taxon>Candidatus Roizmaniibacteriota</taxon>
    </lineage>
</organism>
<gene>
    <name evidence="5" type="ORF">A3F03_03130</name>
</gene>
<comment type="catalytic activity">
    <reaction evidence="4">
        <text>alpha-D-glucose 6-phosphate = beta-D-fructose 6-phosphate</text>
        <dbReference type="Rhea" id="RHEA:11816"/>
        <dbReference type="ChEBI" id="CHEBI:57634"/>
        <dbReference type="ChEBI" id="CHEBI:58225"/>
        <dbReference type="EC" id="5.3.1.9"/>
    </reaction>
</comment>
<name>A0A1F7I602_9BACT</name>
<evidence type="ECO:0000256" key="1">
    <source>
        <dbReference type="ARBA" id="ARBA00022432"/>
    </source>
</evidence>
<dbReference type="GO" id="GO:0051156">
    <property type="term" value="P:glucose 6-phosphate metabolic process"/>
    <property type="evidence" value="ECO:0007669"/>
    <property type="project" value="TreeGrafter"/>
</dbReference>
<evidence type="ECO:0000313" key="6">
    <source>
        <dbReference type="Proteomes" id="UP000176803"/>
    </source>
</evidence>
<dbReference type="GO" id="GO:0004347">
    <property type="term" value="F:glucose-6-phosphate isomerase activity"/>
    <property type="evidence" value="ECO:0007669"/>
    <property type="project" value="UniProtKB-EC"/>
</dbReference>
<comment type="similarity">
    <text evidence="4">Belongs to the GPI family.</text>
</comment>
<dbReference type="PANTHER" id="PTHR11469">
    <property type="entry name" value="GLUCOSE-6-PHOSPHATE ISOMERASE"/>
    <property type="match status" value="1"/>
</dbReference>